<evidence type="ECO:0000256" key="11">
    <source>
        <dbReference type="ARBA" id="ARBA00023136"/>
    </source>
</evidence>
<feature type="transmembrane region" description="Helical" evidence="12">
    <location>
        <begin position="400"/>
        <end position="421"/>
    </location>
</feature>
<dbReference type="InterPro" id="IPR053952">
    <property type="entry name" value="K_trans_C"/>
</dbReference>
<evidence type="ECO:0000256" key="4">
    <source>
        <dbReference type="ARBA" id="ARBA00022475"/>
    </source>
</evidence>
<reference evidence="15 16" key="1">
    <citation type="submission" date="2018-04" db="EMBL/GenBank/DDBJ databases">
        <title>Genomic Encyclopedia of Archaeal and Bacterial Type Strains, Phase II (KMG-II): from individual species to whole genera.</title>
        <authorList>
            <person name="Goeker M."/>
        </authorList>
    </citation>
    <scope>NUCLEOTIDE SEQUENCE [LARGE SCALE GENOMIC DNA]</scope>
    <source>
        <strain evidence="15 16">DSM 5822</strain>
    </source>
</reference>
<feature type="transmembrane region" description="Helical" evidence="12">
    <location>
        <begin position="341"/>
        <end position="361"/>
    </location>
</feature>
<evidence type="ECO:0000313" key="16">
    <source>
        <dbReference type="Proteomes" id="UP000244223"/>
    </source>
</evidence>
<evidence type="ECO:0000256" key="3">
    <source>
        <dbReference type="ARBA" id="ARBA00022448"/>
    </source>
</evidence>
<feature type="domain" description="K+ potassium transporter C-terminal" evidence="14">
    <location>
        <begin position="479"/>
        <end position="626"/>
    </location>
</feature>
<dbReference type="EMBL" id="QAON01000017">
    <property type="protein sequence ID" value="PTQ87680.1"/>
    <property type="molecule type" value="Genomic_DNA"/>
</dbReference>
<evidence type="ECO:0000256" key="5">
    <source>
        <dbReference type="ARBA" id="ARBA00022538"/>
    </source>
</evidence>
<feature type="transmembrane region" description="Helical" evidence="12">
    <location>
        <begin position="52"/>
        <end position="72"/>
    </location>
</feature>
<comment type="caution">
    <text evidence="15">The sequence shown here is derived from an EMBL/GenBank/DDBJ whole genome shotgun (WGS) entry which is preliminary data.</text>
</comment>
<keyword evidence="16" id="KW-1185">Reference proteome</keyword>
<dbReference type="GO" id="GO:0005886">
    <property type="term" value="C:plasma membrane"/>
    <property type="evidence" value="ECO:0007669"/>
    <property type="project" value="UniProtKB-SubCell"/>
</dbReference>
<evidence type="ECO:0000256" key="12">
    <source>
        <dbReference type="HAMAP-Rule" id="MF_01522"/>
    </source>
</evidence>
<proteinExistence type="inferred from homology"/>
<accession>A0A2T5IUW2</accession>
<keyword evidence="10 12" id="KW-0406">Ion transport</keyword>
<keyword evidence="11 12" id="KW-0472">Membrane</keyword>
<feature type="transmembrane region" description="Helical" evidence="12">
    <location>
        <begin position="215"/>
        <end position="237"/>
    </location>
</feature>
<feature type="transmembrane region" description="Helical" evidence="12">
    <location>
        <begin position="12"/>
        <end position="32"/>
    </location>
</feature>
<feature type="transmembrane region" description="Helical" evidence="12">
    <location>
        <begin position="367"/>
        <end position="393"/>
    </location>
</feature>
<dbReference type="InterPro" id="IPR003855">
    <property type="entry name" value="K+_transporter"/>
</dbReference>
<keyword evidence="4 12" id="KW-1003">Cell membrane</keyword>
<dbReference type="GO" id="GO:0015079">
    <property type="term" value="F:potassium ion transmembrane transporter activity"/>
    <property type="evidence" value="ECO:0007669"/>
    <property type="project" value="UniProtKB-UniRule"/>
</dbReference>
<evidence type="ECO:0000256" key="6">
    <source>
        <dbReference type="ARBA" id="ARBA00022692"/>
    </source>
</evidence>
<dbReference type="RefSeq" id="WP_107866676.1">
    <property type="nucleotide sequence ID" value="NZ_QAON01000017.1"/>
</dbReference>
<dbReference type="PANTHER" id="PTHR30540">
    <property type="entry name" value="OSMOTIC STRESS POTASSIUM TRANSPORTER"/>
    <property type="match status" value="1"/>
</dbReference>
<feature type="transmembrane region" description="Helical" evidence="12">
    <location>
        <begin position="427"/>
        <end position="444"/>
    </location>
</feature>
<protein>
    <recommendedName>
        <fullName evidence="12">Probable potassium transport system protein Kup</fullName>
    </recommendedName>
</protein>
<dbReference type="HAMAP" id="MF_01522">
    <property type="entry name" value="Kup"/>
    <property type="match status" value="1"/>
</dbReference>
<dbReference type="Pfam" id="PF02705">
    <property type="entry name" value="K_trans"/>
    <property type="match status" value="1"/>
</dbReference>
<feature type="transmembrane region" description="Helical" evidence="12">
    <location>
        <begin position="143"/>
        <end position="161"/>
    </location>
</feature>
<dbReference type="AlphaFoldDB" id="A0A2T5IUW2"/>
<comment type="subcellular location">
    <subcellularLocation>
        <location evidence="12">Cell membrane</location>
        <topology evidence="12">Multi-pass membrane protein</topology>
    </subcellularLocation>
    <subcellularLocation>
        <location evidence="1">Membrane</location>
        <topology evidence="1">Multi-pass membrane protein</topology>
    </subcellularLocation>
</comment>
<evidence type="ECO:0000256" key="1">
    <source>
        <dbReference type="ARBA" id="ARBA00004141"/>
    </source>
</evidence>
<feature type="transmembrane region" description="Helical" evidence="12">
    <location>
        <begin position="249"/>
        <end position="269"/>
    </location>
</feature>
<evidence type="ECO:0000256" key="2">
    <source>
        <dbReference type="ARBA" id="ARBA00007019"/>
    </source>
</evidence>
<keyword evidence="8 12" id="KW-0630">Potassium</keyword>
<gene>
    <name evidence="12" type="primary">kup</name>
    <name evidence="15" type="ORF">C8N29_1174</name>
</gene>
<sequence>MHSENKQHTPMTALTLGALGVVFGDIGTSPLYALKECFHASHGLAITHDNVLGILSLIFWSITLVVSIKYVAFIMRADNNGEGGIMALLALSLRNKQVTPLQNLLLVSVGLFGAALFFGDGIITPAISVLSAVEGLKLVTPVFEPYVIPITIAVLVTLFVIQRHGTSSVGKLFGPVMLVWFSTLAVLGISNISQYPAVLQLINPLWAIEFISNHTFIAFVTLGAVVLTITGGEALYADMGHFGRKPINYAWFGLVLPALVLNYCGQGALLLTHPEAVENPFYQLAPSWFILPLIILATLATVIASQAVISGVFSIARQAMQLGYLPRFEVLHTSAKEIGQIYIPVLNWILLASIIILVLMFKSSSNLASAYGIAVTMTMICDTFLAAFVAITIWGWSKKLTLLVAVPLLLTDLAFFGATSLKFLQGGWFPVLIGISVFTIMLTWKQGREILFAKLNSETMPLNLFVNSIGAGSIQTIEGTAVFMTGTHASVPHALLHNIKHNKILHERNILLTLHTKDIPVVDAQDRLKIEQISPSFWLITGFYGFKEQPDVPELLALCKPHQLEFDMMDTSFFLSRERLIPRLEGKIAPWRELLFVAMSRNAASATDFFHIPTNRVVELGTQIEL</sequence>
<dbReference type="Proteomes" id="UP000244223">
    <property type="component" value="Unassembled WGS sequence"/>
</dbReference>
<feature type="transmembrane region" description="Helical" evidence="12">
    <location>
        <begin position="173"/>
        <end position="195"/>
    </location>
</feature>
<evidence type="ECO:0000256" key="7">
    <source>
        <dbReference type="ARBA" id="ARBA00022847"/>
    </source>
</evidence>
<evidence type="ECO:0000256" key="8">
    <source>
        <dbReference type="ARBA" id="ARBA00022958"/>
    </source>
</evidence>
<keyword evidence="3 12" id="KW-0813">Transport</keyword>
<evidence type="ECO:0000256" key="10">
    <source>
        <dbReference type="ARBA" id="ARBA00023065"/>
    </source>
</evidence>
<evidence type="ECO:0000313" key="15">
    <source>
        <dbReference type="EMBL" id="PTQ87680.1"/>
    </source>
</evidence>
<comment type="similarity">
    <text evidence="2 12">Belongs to the HAK/KUP transporter (TC 2.A.72) family.</text>
</comment>
<keyword evidence="7 12" id="KW-0769">Symport</keyword>
<organism evidence="15 16">
    <name type="scientific">Agitococcus lubricus</name>
    <dbReference type="NCBI Taxonomy" id="1077255"/>
    <lineage>
        <taxon>Bacteria</taxon>
        <taxon>Pseudomonadati</taxon>
        <taxon>Pseudomonadota</taxon>
        <taxon>Gammaproteobacteria</taxon>
        <taxon>Moraxellales</taxon>
        <taxon>Moraxellaceae</taxon>
        <taxon>Agitococcus</taxon>
    </lineage>
</organism>
<feature type="domain" description="K+ potassium transporter integral membrane" evidence="13">
    <location>
        <begin position="14"/>
        <end position="467"/>
    </location>
</feature>
<keyword evidence="6 12" id="KW-0812">Transmembrane</keyword>
<dbReference type="InterPro" id="IPR053951">
    <property type="entry name" value="K_trans_N"/>
</dbReference>
<comment type="function">
    <text evidence="12">Transport of potassium into the cell. Likely operates as a K(+):H(+) symporter.</text>
</comment>
<evidence type="ECO:0000256" key="9">
    <source>
        <dbReference type="ARBA" id="ARBA00022989"/>
    </source>
</evidence>
<dbReference type="OrthoDB" id="9805577at2"/>
<dbReference type="Pfam" id="PF22776">
    <property type="entry name" value="K_trans_C"/>
    <property type="match status" value="1"/>
</dbReference>
<dbReference type="InterPro" id="IPR023051">
    <property type="entry name" value="Kup"/>
</dbReference>
<dbReference type="GO" id="GO:0015293">
    <property type="term" value="F:symporter activity"/>
    <property type="evidence" value="ECO:0007669"/>
    <property type="project" value="UniProtKB-UniRule"/>
</dbReference>
<comment type="catalytic activity">
    <reaction evidence="12">
        <text>K(+)(in) + H(+)(in) = K(+)(out) + H(+)(out)</text>
        <dbReference type="Rhea" id="RHEA:28490"/>
        <dbReference type="ChEBI" id="CHEBI:15378"/>
        <dbReference type="ChEBI" id="CHEBI:29103"/>
    </reaction>
</comment>
<keyword evidence="5 12" id="KW-0633">Potassium transport</keyword>
<feature type="transmembrane region" description="Helical" evidence="12">
    <location>
        <begin position="104"/>
        <end position="123"/>
    </location>
</feature>
<name>A0A2T5IUW2_9GAMM</name>
<evidence type="ECO:0000259" key="13">
    <source>
        <dbReference type="Pfam" id="PF02705"/>
    </source>
</evidence>
<evidence type="ECO:0000259" key="14">
    <source>
        <dbReference type="Pfam" id="PF22776"/>
    </source>
</evidence>
<keyword evidence="9 12" id="KW-1133">Transmembrane helix</keyword>
<dbReference type="PANTHER" id="PTHR30540:SF79">
    <property type="entry name" value="LOW AFFINITY POTASSIUM TRANSPORT SYSTEM PROTEIN KUP"/>
    <property type="match status" value="1"/>
</dbReference>
<feature type="transmembrane region" description="Helical" evidence="12">
    <location>
        <begin position="289"/>
        <end position="316"/>
    </location>
</feature>